<name>A0ACC1MM17_9HYPO</name>
<proteinExistence type="predicted"/>
<dbReference type="Proteomes" id="UP001143910">
    <property type="component" value="Unassembled WGS sequence"/>
</dbReference>
<keyword evidence="2" id="KW-1185">Reference proteome</keyword>
<evidence type="ECO:0000313" key="1">
    <source>
        <dbReference type="EMBL" id="KAJ2967874.1"/>
    </source>
</evidence>
<evidence type="ECO:0000313" key="2">
    <source>
        <dbReference type="Proteomes" id="UP001143910"/>
    </source>
</evidence>
<sequence>MSRRWTVYGPKLTRITDEHELANRISNKTKKKNRRPCDVTRDPIFERATSTSSDANYIEACVEEELVDLTFVYEKRDIEMLSDDALRRLPTAVRRNMIQYPQTDPNISPEWVPATAPPPRIPHPADDAPQWGYRDKYLMRVKKRPAPERGATEKKMNNSKKRKAPVYPIQEGEKRTKARTRCSTPSKGEQIHKTAHASVALPVGYRITSPCKAISGEVAQSIEVDEIDQRVLLLQQPLRPHVSAKPVPSPGPKTNAPEPCIPDPGPPNIKEVGFRGLPDLVRRQIYRHLLLSPERIYVHAS</sequence>
<dbReference type="EMBL" id="JANJQO010002165">
    <property type="protein sequence ID" value="KAJ2967874.1"/>
    <property type="molecule type" value="Genomic_DNA"/>
</dbReference>
<reference evidence="1" key="1">
    <citation type="submission" date="2022-08" db="EMBL/GenBank/DDBJ databases">
        <title>Genome Sequence of Lecanicillium fungicola.</title>
        <authorList>
            <person name="Buettner E."/>
        </authorList>
    </citation>
    <scope>NUCLEOTIDE SEQUENCE</scope>
    <source>
        <strain evidence="1">Babe33</strain>
    </source>
</reference>
<protein>
    <submittedName>
        <fullName evidence="1">Uncharacterized protein</fullName>
    </submittedName>
</protein>
<comment type="caution">
    <text evidence="1">The sequence shown here is derived from an EMBL/GenBank/DDBJ whole genome shotgun (WGS) entry which is preliminary data.</text>
</comment>
<accession>A0ACC1MM17</accession>
<gene>
    <name evidence="1" type="ORF">NQ176_g9456</name>
</gene>
<organism evidence="1 2">
    <name type="scientific">Zarea fungicola</name>
    <dbReference type="NCBI Taxonomy" id="93591"/>
    <lineage>
        <taxon>Eukaryota</taxon>
        <taxon>Fungi</taxon>
        <taxon>Dikarya</taxon>
        <taxon>Ascomycota</taxon>
        <taxon>Pezizomycotina</taxon>
        <taxon>Sordariomycetes</taxon>
        <taxon>Hypocreomycetidae</taxon>
        <taxon>Hypocreales</taxon>
        <taxon>Cordycipitaceae</taxon>
        <taxon>Zarea</taxon>
    </lineage>
</organism>